<organism evidence="1 2">
    <name type="scientific">Novosphingobium ginsenosidimutans</name>
    <dbReference type="NCBI Taxonomy" id="1176536"/>
    <lineage>
        <taxon>Bacteria</taxon>
        <taxon>Pseudomonadati</taxon>
        <taxon>Pseudomonadota</taxon>
        <taxon>Alphaproteobacteria</taxon>
        <taxon>Sphingomonadales</taxon>
        <taxon>Sphingomonadaceae</taxon>
        <taxon>Novosphingobium</taxon>
    </lineage>
</organism>
<dbReference type="RefSeq" id="WP_147089420.1">
    <property type="nucleotide sequence ID" value="NZ_BAABJD010000001.1"/>
</dbReference>
<sequence length="70" mass="7962">MSRDLIRPFLISRDAEGNVRLSVRDVRYNSQGYPLVTDVMQDTLFATVSAARSFARLHFKALAGQYELRA</sequence>
<dbReference type="AlphaFoldDB" id="A0A5B8S329"/>
<keyword evidence="2" id="KW-1185">Reference proteome</keyword>
<dbReference type="OrthoDB" id="7508498at2"/>
<proteinExistence type="predicted"/>
<evidence type="ECO:0000313" key="2">
    <source>
        <dbReference type="Proteomes" id="UP000321172"/>
    </source>
</evidence>
<name>A0A5B8S329_9SPHN</name>
<dbReference type="EMBL" id="CP042345">
    <property type="protein sequence ID" value="QEA15442.1"/>
    <property type="molecule type" value="Genomic_DNA"/>
</dbReference>
<gene>
    <name evidence="1" type="ORF">FRF71_04430</name>
</gene>
<evidence type="ECO:0000313" key="1">
    <source>
        <dbReference type="EMBL" id="QEA15442.1"/>
    </source>
</evidence>
<dbReference type="KEGG" id="ngf:FRF71_04430"/>
<reference evidence="1 2" key="1">
    <citation type="journal article" date="2013" name="J. Microbiol. Biotechnol.">
        <title>Novosphingobium ginsenosidimutans sp. nov., with the ability to convert ginsenoside.</title>
        <authorList>
            <person name="Kim J.K."/>
            <person name="He D."/>
            <person name="Liu Q.M."/>
            <person name="Park H.Y."/>
            <person name="Jung M.S."/>
            <person name="Yoon M.H."/>
            <person name="Kim S.C."/>
            <person name="Im W.T."/>
        </authorList>
    </citation>
    <scope>NUCLEOTIDE SEQUENCE [LARGE SCALE GENOMIC DNA]</scope>
    <source>
        <strain evidence="1 2">FW-6</strain>
    </source>
</reference>
<dbReference type="Proteomes" id="UP000321172">
    <property type="component" value="Chromosome"/>
</dbReference>
<accession>A0A5B8S329</accession>
<protein>
    <submittedName>
        <fullName evidence="1">Uncharacterized protein</fullName>
    </submittedName>
</protein>